<feature type="chain" id="PRO_5045818824" description="Glycosyl hydrolase family 95 N-terminal domain-containing protein" evidence="1">
    <location>
        <begin position="24"/>
        <end position="789"/>
    </location>
</feature>
<evidence type="ECO:0008006" key="7">
    <source>
        <dbReference type="Google" id="ProtNLM"/>
    </source>
</evidence>
<protein>
    <recommendedName>
        <fullName evidence="7">Glycosyl hydrolase family 95 N-terminal domain-containing protein</fullName>
    </recommendedName>
</protein>
<accession>A0ABY6UTP8</accession>
<dbReference type="InterPro" id="IPR049053">
    <property type="entry name" value="AFCA-like_C"/>
</dbReference>
<feature type="signal peptide" evidence="1">
    <location>
        <begin position="1"/>
        <end position="23"/>
    </location>
</feature>
<dbReference type="PANTHER" id="PTHR31084">
    <property type="entry name" value="ALPHA-L-FUCOSIDASE 2"/>
    <property type="match status" value="1"/>
</dbReference>
<comment type="caution">
    <text evidence="5">The sequence shown here is derived from an EMBL/GenBank/DDBJ whole genome shotgun (WGS) entry which is preliminary data.</text>
</comment>
<dbReference type="Pfam" id="PF22124">
    <property type="entry name" value="Glyco_hydro_95_cat"/>
    <property type="match status" value="1"/>
</dbReference>
<feature type="domain" description="Glycosyl hydrolase family 95 N-terminal" evidence="2">
    <location>
        <begin position="146"/>
        <end position="261"/>
    </location>
</feature>
<dbReference type="PIRSF" id="PIRSF007663">
    <property type="entry name" value="UCP007663"/>
    <property type="match status" value="1"/>
</dbReference>
<feature type="domain" description="Glycosyl hydrolase family 95 N-terminal" evidence="2">
    <location>
        <begin position="26"/>
        <end position="145"/>
    </location>
</feature>
<dbReference type="PANTHER" id="PTHR31084:SF3">
    <property type="entry name" value="ALPHA-FUCOSIDASE A"/>
    <property type="match status" value="1"/>
</dbReference>
<reference evidence="5 6" key="1">
    <citation type="submission" date="2019-06" db="EMBL/GenBank/DDBJ databases">
        <authorList>
            <person name="Broberg M."/>
        </authorList>
    </citation>
    <scope>NUCLEOTIDE SEQUENCE [LARGE SCALE GENOMIC DNA]</scope>
</reference>
<dbReference type="InterPro" id="IPR012341">
    <property type="entry name" value="6hp_glycosidase-like_sf"/>
</dbReference>
<dbReference type="EMBL" id="CABFNS010000893">
    <property type="protein sequence ID" value="VUC34742.1"/>
    <property type="molecule type" value="Genomic_DNA"/>
</dbReference>
<feature type="domain" description="Glycosyl hydrolase family 95 catalytic" evidence="4">
    <location>
        <begin position="292"/>
        <end position="706"/>
    </location>
</feature>
<evidence type="ECO:0000259" key="3">
    <source>
        <dbReference type="Pfam" id="PF21307"/>
    </source>
</evidence>
<dbReference type="Pfam" id="PF14498">
    <property type="entry name" value="Glyco_hyd_65N_2"/>
    <property type="match status" value="2"/>
</dbReference>
<evidence type="ECO:0000313" key="6">
    <source>
        <dbReference type="Proteomes" id="UP000766486"/>
    </source>
</evidence>
<dbReference type="Proteomes" id="UP000766486">
    <property type="component" value="Unassembled WGS sequence"/>
</dbReference>
<dbReference type="Gene3D" id="1.50.10.10">
    <property type="match status" value="1"/>
</dbReference>
<feature type="domain" description="Alpha fucosidase A-like C-terminal" evidence="3">
    <location>
        <begin position="726"/>
        <end position="778"/>
    </location>
</feature>
<keyword evidence="1" id="KW-0732">Signal</keyword>
<dbReference type="Pfam" id="PF21307">
    <property type="entry name" value="Glyco_hydro_95_C"/>
    <property type="match status" value="1"/>
</dbReference>
<gene>
    <name evidence="5" type="ORF">CLO192961_LOCUS391422</name>
</gene>
<evidence type="ECO:0000256" key="1">
    <source>
        <dbReference type="SAM" id="SignalP"/>
    </source>
</evidence>
<proteinExistence type="predicted"/>
<organism evidence="5 6">
    <name type="scientific">Bionectria ochroleuca</name>
    <name type="common">Gliocladium roseum</name>
    <dbReference type="NCBI Taxonomy" id="29856"/>
    <lineage>
        <taxon>Eukaryota</taxon>
        <taxon>Fungi</taxon>
        <taxon>Dikarya</taxon>
        <taxon>Ascomycota</taxon>
        <taxon>Pezizomycotina</taxon>
        <taxon>Sordariomycetes</taxon>
        <taxon>Hypocreomycetidae</taxon>
        <taxon>Hypocreales</taxon>
        <taxon>Bionectriaceae</taxon>
        <taxon>Clonostachys</taxon>
    </lineage>
</organism>
<name>A0ABY6UTP8_BIOOC</name>
<sequence>MLLHMSTWLVAFVFGSLILVTQGRVLWSKTPATHGFKNEEGYILKTAYPLGNGRLGIMPFGHPGSEKLVLNIDSLWSGGPFEASNYTGGNPLENKHDALSRIRSTIFESGTTSDMSDFVGNGNNYGSYRVLGNLTVSIDGIETFTGNQIFKIAVFCSHPDSACFYHVEASGGLPPISISFENQLVPQDLIRPGCDNNSVSIIGVTQTGPPEGLKYEATARVLGSSDAEATCSEAGTLRLVPAAQQTSIEFVIAAGTNYDQTKGNSEHNYTFRGTDPHAIVDKTANAVLAKDYTRILHSHMLDFASLVSKFTLSLPDSLNSSGIETAHLISGYKVDGPGDSFLEALLFDFARYLLISSSRTGSLPANLQGRWTEELKPEWRSDYHANINLQMNYWVADQTGLQAAQGPLFDYMRLNWTPRGRETANLLYNSTGWVTHNEMNIFGHSGMKSDPKWANYPVAPAWMMQHVWDYFDYTQDVTWLTEVGYPLMKGVATFWVSQLQEDAFTNDGTLVAIPCNSPEQGPTTFGCAHYQQAIHALLVNVMGAALITKDTDTLFSDKVRLALAKMDKGLHVASWGGVKEWKMPESLGFDTQNKHRHLSHLTGWYPGYSIASYLRGYTDSGIQAAINKTLIARGNGTASDADAGWAKIWRSACWARLNNTDEAYFHLRYAIDRNFAGNGLSMYKGVQPPFQIDANLGLGGAILSMLVVDLPRAYTNGSSNDVARTVVLGPAIPRSWRGGSVRGLLLRGGGSVDFSWDNEGLVTQATLRSGQAKYQMVNKKGESVGYGVH</sequence>
<evidence type="ECO:0000313" key="5">
    <source>
        <dbReference type="EMBL" id="VUC34742.1"/>
    </source>
</evidence>
<dbReference type="InterPro" id="IPR016518">
    <property type="entry name" value="Alpha-L-fucosidase"/>
</dbReference>
<evidence type="ECO:0000259" key="2">
    <source>
        <dbReference type="Pfam" id="PF14498"/>
    </source>
</evidence>
<evidence type="ECO:0000259" key="4">
    <source>
        <dbReference type="Pfam" id="PF22124"/>
    </source>
</evidence>
<dbReference type="SUPFAM" id="SSF48208">
    <property type="entry name" value="Six-hairpin glycosidases"/>
    <property type="match status" value="1"/>
</dbReference>
<keyword evidence="6" id="KW-1185">Reference proteome</keyword>
<dbReference type="InterPro" id="IPR008928">
    <property type="entry name" value="6-hairpin_glycosidase_sf"/>
</dbReference>
<dbReference type="InterPro" id="IPR027414">
    <property type="entry name" value="GH95_N_dom"/>
</dbReference>
<dbReference type="InterPro" id="IPR054363">
    <property type="entry name" value="GH95_cat"/>
</dbReference>